<accession>A0A7K3NS92</accession>
<evidence type="ECO:0000313" key="2">
    <source>
        <dbReference type="EMBL" id="NDY59064.1"/>
    </source>
</evidence>
<feature type="non-terminal residue" evidence="2">
    <location>
        <position position="1"/>
    </location>
</feature>
<dbReference type="RefSeq" id="WP_211922324.1">
    <property type="nucleotide sequence ID" value="NZ_JAAGRQ010000247.1"/>
</dbReference>
<dbReference type="AlphaFoldDB" id="A0A7K3NS92"/>
<comment type="caution">
    <text evidence="2">The sequence shown here is derived from an EMBL/GenBank/DDBJ whole genome shotgun (WGS) entry which is preliminary data.</text>
</comment>
<dbReference type="Proteomes" id="UP000469724">
    <property type="component" value="Unassembled WGS sequence"/>
</dbReference>
<keyword evidence="1" id="KW-0812">Transmembrane</keyword>
<keyword evidence="1" id="KW-0472">Membrane</keyword>
<dbReference type="EMBL" id="JAAGRQ010000247">
    <property type="protein sequence ID" value="NDY59064.1"/>
    <property type="molecule type" value="Genomic_DNA"/>
</dbReference>
<protein>
    <submittedName>
        <fullName evidence="2">Tripartite tricarboxylate transporter permease</fullName>
    </submittedName>
</protein>
<gene>
    <name evidence="2" type="ORF">G3N56_20200</name>
</gene>
<reference evidence="2 3" key="1">
    <citation type="submission" date="2020-02" db="EMBL/GenBank/DDBJ databases">
        <title>Comparative genomics of sulfur disproportionating microorganisms.</title>
        <authorList>
            <person name="Ward L.M."/>
            <person name="Bertran E."/>
            <person name="Johnston D.T."/>
        </authorList>
    </citation>
    <scope>NUCLEOTIDE SEQUENCE [LARGE SCALE GENOMIC DNA]</scope>
    <source>
        <strain evidence="2 3">DSM 3696</strain>
    </source>
</reference>
<evidence type="ECO:0000256" key="1">
    <source>
        <dbReference type="SAM" id="Phobius"/>
    </source>
</evidence>
<keyword evidence="3" id="KW-1185">Reference proteome</keyword>
<proteinExistence type="predicted"/>
<feature type="transmembrane region" description="Helical" evidence="1">
    <location>
        <begin position="29"/>
        <end position="47"/>
    </location>
</feature>
<sequence length="64" mass="7014">ILGPLAEAQMRNAVAIGEGSFSIFLQRPMSLTLIVIVLAVLILPRALKHWAERRMAHHASTPTV</sequence>
<evidence type="ECO:0000313" key="3">
    <source>
        <dbReference type="Proteomes" id="UP000469724"/>
    </source>
</evidence>
<name>A0A7K3NS92_9BACT</name>
<organism evidence="2 3">
    <name type="scientific">Desulfolutivibrio sulfodismutans</name>
    <dbReference type="NCBI Taxonomy" id="63561"/>
    <lineage>
        <taxon>Bacteria</taxon>
        <taxon>Pseudomonadati</taxon>
        <taxon>Thermodesulfobacteriota</taxon>
        <taxon>Desulfovibrionia</taxon>
        <taxon>Desulfovibrionales</taxon>
        <taxon>Desulfovibrionaceae</taxon>
        <taxon>Desulfolutivibrio</taxon>
    </lineage>
</organism>
<keyword evidence="1" id="KW-1133">Transmembrane helix</keyword>